<dbReference type="PANTHER" id="PTHR30304:SF0">
    <property type="entry name" value="D-TAGATOSE-1,6-BISPHOSPHATE ALDOLASE SUBUNIT GATY-RELATED"/>
    <property type="match status" value="1"/>
</dbReference>
<reference evidence="3 4" key="1">
    <citation type="journal article" date="2015" name="Nature">
        <title>rRNA introns, odd ribosomes, and small enigmatic genomes across a large radiation of phyla.</title>
        <authorList>
            <person name="Brown C.T."/>
            <person name="Hug L.A."/>
            <person name="Thomas B.C."/>
            <person name="Sharon I."/>
            <person name="Castelle C.J."/>
            <person name="Singh A."/>
            <person name="Wilkins M.J."/>
            <person name="Williams K.H."/>
            <person name="Banfield J.F."/>
        </authorList>
    </citation>
    <scope>NUCLEOTIDE SEQUENCE [LARGE SCALE GENOMIC DNA]</scope>
</reference>
<evidence type="ECO:0000313" key="4">
    <source>
        <dbReference type="Proteomes" id="UP000033903"/>
    </source>
</evidence>
<dbReference type="Proteomes" id="UP000033903">
    <property type="component" value="Unassembled WGS sequence"/>
</dbReference>
<proteinExistence type="predicted"/>
<dbReference type="NCBIfam" id="TIGR00167">
    <property type="entry name" value="cbbA"/>
    <property type="match status" value="1"/>
</dbReference>
<dbReference type="PANTHER" id="PTHR30304">
    <property type="entry name" value="D-TAGATOSE-1,6-BISPHOSPHATE ALDOLASE"/>
    <property type="match status" value="1"/>
</dbReference>
<feature type="binding site" evidence="2">
    <location>
        <position position="108"/>
    </location>
    <ligand>
        <name>Zn(2+)</name>
        <dbReference type="ChEBI" id="CHEBI:29105"/>
        <label>1</label>
        <note>catalytic</note>
    </ligand>
</feature>
<comment type="caution">
    <text evidence="3">The sequence shown here is derived from an EMBL/GenBank/DDBJ whole genome shotgun (WGS) entry which is preliminary data.</text>
</comment>
<keyword evidence="2" id="KW-0862">Zinc</keyword>
<dbReference type="Pfam" id="PF01116">
    <property type="entry name" value="F_bP_aldolase"/>
    <property type="match status" value="1"/>
</dbReference>
<name>A0A0G0VJU8_9BACT</name>
<organism evidence="3 4">
    <name type="scientific">Candidatus Yanofskybacteria bacterium GW2011_GWA2_41_22</name>
    <dbReference type="NCBI Taxonomy" id="1619023"/>
    <lineage>
        <taxon>Bacteria</taxon>
        <taxon>Candidatus Yanofskyibacteriota</taxon>
    </lineage>
</organism>
<gene>
    <name evidence="3" type="ORF">UU54_C0007G0009</name>
</gene>
<dbReference type="GO" id="GO:0008270">
    <property type="term" value="F:zinc ion binding"/>
    <property type="evidence" value="ECO:0007669"/>
    <property type="project" value="InterPro"/>
</dbReference>
<dbReference type="GO" id="GO:0005975">
    <property type="term" value="P:carbohydrate metabolic process"/>
    <property type="evidence" value="ECO:0007669"/>
    <property type="project" value="InterPro"/>
</dbReference>
<evidence type="ECO:0000256" key="2">
    <source>
        <dbReference type="PIRSR" id="PIRSR001359-3"/>
    </source>
</evidence>
<protein>
    <submittedName>
        <fullName evidence="3">Ketose-bisphosphate aldolase, class-II</fullName>
    </submittedName>
</protein>
<feature type="active site" description="Proton donor" evidence="1">
    <location>
        <position position="107"/>
    </location>
</feature>
<accession>A0A0G0VJU8</accession>
<dbReference type="InterPro" id="IPR000771">
    <property type="entry name" value="FBA_II"/>
</dbReference>
<dbReference type="AlphaFoldDB" id="A0A0G0VJU8"/>
<comment type="cofactor">
    <cofactor evidence="2">
        <name>Zn(2+)</name>
        <dbReference type="ChEBI" id="CHEBI:29105"/>
    </cofactor>
    <text evidence="2">Binds 2 Zn(2+) ions per subunit. One is catalytic and the other provides a structural contribution.</text>
</comment>
<feature type="binding site" evidence="2">
    <location>
        <position position="238"/>
    </location>
    <ligand>
        <name>Zn(2+)</name>
        <dbReference type="ChEBI" id="CHEBI:29105"/>
        <label>1</label>
        <note>catalytic</note>
    </ligand>
</feature>
<dbReference type="SUPFAM" id="SSF51569">
    <property type="entry name" value="Aldolase"/>
    <property type="match status" value="1"/>
</dbReference>
<dbReference type="GO" id="GO:0016832">
    <property type="term" value="F:aldehyde-lyase activity"/>
    <property type="evidence" value="ECO:0007669"/>
    <property type="project" value="InterPro"/>
</dbReference>
<keyword evidence="2" id="KW-0479">Metal-binding</keyword>
<feature type="binding site" evidence="2">
    <location>
        <position position="161"/>
    </location>
    <ligand>
        <name>Zn(2+)</name>
        <dbReference type="ChEBI" id="CHEBI:29105"/>
        <label>2</label>
    </ligand>
</feature>
<dbReference type="Gene3D" id="3.20.20.70">
    <property type="entry name" value="Aldolase class I"/>
    <property type="match status" value="1"/>
</dbReference>
<evidence type="ECO:0000256" key="1">
    <source>
        <dbReference type="PIRSR" id="PIRSR001359-1"/>
    </source>
</evidence>
<evidence type="ECO:0000313" key="3">
    <source>
        <dbReference type="EMBL" id="KKS01290.1"/>
    </source>
</evidence>
<dbReference type="PIRSF" id="PIRSF001359">
    <property type="entry name" value="F_bP_aldolase_II"/>
    <property type="match status" value="1"/>
</dbReference>
<dbReference type="EMBL" id="LCBA01000007">
    <property type="protein sequence ID" value="KKS01290.1"/>
    <property type="molecule type" value="Genomic_DNA"/>
</dbReference>
<dbReference type="InterPro" id="IPR050246">
    <property type="entry name" value="Class_II_FBP_aldolase"/>
</dbReference>
<feature type="binding site" evidence="2">
    <location>
        <position position="129"/>
    </location>
    <ligand>
        <name>Zn(2+)</name>
        <dbReference type="ChEBI" id="CHEBI:29105"/>
        <label>2</label>
    </ligand>
</feature>
<feature type="binding site" evidence="2">
    <location>
        <position position="208"/>
    </location>
    <ligand>
        <name>Zn(2+)</name>
        <dbReference type="ChEBI" id="CHEBI:29105"/>
        <label>1</label>
        <note>catalytic</note>
    </ligand>
</feature>
<sequence length="310" mass="33979">MRGEIPAGIYAVPEKFTCQPVSRFKNMLNLNSHLQKAKEGHYAIGHFNFATADVLRGIIEAAKEAGVPAVMVGTSEGEAGFIGMKEAVALVAALRGEYDFPVFLNADHFKSFEKCKEAIDAGYDSVIIDASRLPYHENVAITKKVVDYARSVNSDISVESELGYLRGKSELQTKIEISPDDYTKPEEAARFIAETGVARLAIVFGNIHGIVTEQIEKLDIKHLRKITAAVPETFLVLHGASGLKDEDIATSIKAGIVNVHFNTELRVAYREGIDKALHAKPDESAPYKYLALAVEDVKKVVAEKVKLFMS</sequence>
<dbReference type="InterPro" id="IPR013785">
    <property type="entry name" value="Aldolase_TIM"/>
</dbReference>
<dbReference type="PATRIC" id="fig|1619023.3.peg.180"/>